<keyword evidence="18" id="KW-1185">Reference proteome</keyword>
<keyword evidence="5" id="KW-0813">Transport</keyword>
<keyword evidence="6" id="KW-1003">Cell membrane</keyword>
<dbReference type="EC" id="4.2.1.134" evidence="4"/>
<evidence type="ECO:0000256" key="2">
    <source>
        <dbReference type="ARBA" id="ARBA00005194"/>
    </source>
</evidence>
<keyword evidence="7" id="KW-0444">Lipid biosynthesis</keyword>
<feature type="transmembrane region" description="Helical" evidence="16">
    <location>
        <begin position="437"/>
        <end position="462"/>
    </location>
</feature>
<keyword evidence="12" id="KW-0443">Lipid metabolism</keyword>
<evidence type="ECO:0000313" key="18">
    <source>
        <dbReference type="Proteomes" id="UP001530377"/>
    </source>
</evidence>
<evidence type="ECO:0000256" key="16">
    <source>
        <dbReference type="SAM" id="Phobius"/>
    </source>
</evidence>
<comment type="pathway">
    <text evidence="2">Lipid metabolism; fatty acid biosynthesis.</text>
</comment>
<feature type="transmembrane region" description="Helical" evidence="16">
    <location>
        <begin position="181"/>
        <end position="201"/>
    </location>
</feature>
<dbReference type="GO" id="GO:0005886">
    <property type="term" value="C:plasma membrane"/>
    <property type="evidence" value="ECO:0007669"/>
    <property type="project" value="UniProtKB-SubCell"/>
</dbReference>
<feature type="transmembrane region" description="Helical" evidence="16">
    <location>
        <begin position="641"/>
        <end position="664"/>
    </location>
</feature>
<accession>A0ABD3R0R4</accession>
<evidence type="ECO:0000256" key="11">
    <source>
        <dbReference type="ARBA" id="ARBA00022989"/>
    </source>
</evidence>
<proteinExistence type="inferred from homology"/>
<dbReference type="Proteomes" id="UP001530377">
    <property type="component" value="Unassembled WGS sequence"/>
</dbReference>
<organism evidence="17 18">
    <name type="scientific">Cyclostephanos tholiformis</name>
    <dbReference type="NCBI Taxonomy" id="382380"/>
    <lineage>
        <taxon>Eukaryota</taxon>
        <taxon>Sar</taxon>
        <taxon>Stramenopiles</taxon>
        <taxon>Ochrophyta</taxon>
        <taxon>Bacillariophyta</taxon>
        <taxon>Coscinodiscophyceae</taxon>
        <taxon>Thalassiosirophycidae</taxon>
        <taxon>Stephanodiscales</taxon>
        <taxon>Stephanodiscaceae</taxon>
        <taxon>Cyclostephanos</taxon>
    </lineage>
</organism>
<protein>
    <recommendedName>
        <fullName evidence="4">very-long-chain (3R)-3-hydroxyacyl-CoA dehydratase</fullName>
        <ecNumber evidence="4">4.2.1.134</ecNumber>
    </recommendedName>
</protein>
<name>A0ABD3R0R4_9STRA</name>
<gene>
    <name evidence="17" type="ORF">ACHAXA_008667</name>
</gene>
<feature type="transmembrane region" description="Helical" evidence="16">
    <location>
        <begin position="213"/>
        <end position="234"/>
    </location>
</feature>
<dbReference type="Pfam" id="PF03222">
    <property type="entry name" value="Trp_Tyr_perm"/>
    <property type="match status" value="1"/>
</dbReference>
<keyword evidence="10" id="KW-0276">Fatty acid metabolism</keyword>
<feature type="transmembrane region" description="Helical" evidence="16">
    <location>
        <begin position="106"/>
        <end position="129"/>
    </location>
</feature>
<comment type="subcellular location">
    <subcellularLocation>
        <location evidence="1">Cell inner membrane</location>
        <topology evidence="1">Multi-pass membrane protein</topology>
    </subcellularLocation>
</comment>
<feature type="transmembrane region" description="Helical" evidence="16">
    <location>
        <begin position="262"/>
        <end position="287"/>
    </location>
</feature>
<evidence type="ECO:0000256" key="4">
    <source>
        <dbReference type="ARBA" id="ARBA00013122"/>
    </source>
</evidence>
<dbReference type="InterPro" id="IPR007482">
    <property type="entry name" value="Tyr_Pase-like_PTPLA"/>
</dbReference>
<evidence type="ECO:0000256" key="10">
    <source>
        <dbReference type="ARBA" id="ARBA00022832"/>
    </source>
</evidence>
<dbReference type="EMBL" id="JALLPB020000858">
    <property type="protein sequence ID" value="KAL3806225.1"/>
    <property type="molecule type" value="Genomic_DNA"/>
</dbReference>
<evidence type="ECO:0000256" key="3">
    <source>
        <dbReference type="ARBA" id="ARBA00007811"/>
    </source>
</evidence>
<reference evidence="17 18" key="1">
    <citation type="submission" date="2024-10" db="EMBL/GenBank/DDBJ databases">
        <title>Updated reference genomes for cyclostephanoid diatoms.</title>
        <authorList>
            <person name="Roberts W.R."/>
            <person name="Alverson A.J."/>
        </authorList>
    </citation>
    <scope>NUCLEOTIDE SEQUENCE [LARGE SCALE GENOMIC DNA]</scope>
    <source>
        <strain evidence="17 18">AJA228-03</strain>
    </source>
</reference>
<dbReference type="PANTHER" id="PTHR32195:SF26">
    <property type="entry name" value="TRYPTOPHAN OR TYROSINE TRANSPORTER PROTEIN"/>
    <property type="match status" value="1"/>
</dbReference>
<feature type="transmembrane region" description="Helical" evidence="16">
    <location>
        <begin position="141"/>
        <end position="161"/>
    </location>
</feature>
<evidence type="ECO:0000256" key="5">
    <source>
        <dbReference type="ARBA" id="ARBA00022448"/>
    </source>
</evidence>
<keyword evidence="8" id="KW-0997">Cell inner membrane</keyword>
<dbReference type="AlphaFoldDB" id="A0ABD3R0R4"/>
<evidence type="ECO:0000256" key="1">
    <source>
        <dbReference type="ARBA" id="ARBA00004429"/>
    </source>
</evidence>
<dbReference type="Pfam" id="PF04387">
    <property type="entry name" value="PTPLA"/>
    <property type="match status" value="1"/>
</dbReference>
<keyword evidence="11 16" id="KW-1133">Transmembrane helix</keyword>
<dbReference type="GO" id="GO:0006633">
    <property type="term" value="P:fatty acid biosynthetic process"/>
    <property type="evidence" value="ECO:0007669"/>
    <property type="project" value="UniProtKB-KW"/>
</dbReference>
<evidence type="ECO:0000256" key="7">
    <source>
        <dbReference type="ARBA" id="ARBA00022516"/>
    </source>
</evidence>
<dbReference type="PANTHER" id="PTHR32195">
    <property type="entry name" value="OS07G0662800 PROTEIN"/>
    <property type="match status" value="1"/>
</dbReference>
<evidence type="ECO:0000256" key="8">
    <source>
        <dbReference type="ARBA" id="ARBA00022519"/>
    </source>
</evidence>
<keyword evidence="9 16" id="KW-0812">Transmembrane</keyword>
<evidence type="ECO:0000256" key="12">
    <source>
        <dbReference type="ARBA" id="ARBA00023098"/>
    </source>
</evidence>
<sequence length="1212" mass="130795">MNAGFVPSIFGLVLCWAYTYVTSLVALEACWLSRSQSPRDDDDGGDLDDDAMSFLSISRMSLGPMGEVVTASLFWFLLTSILVAYASGGGSLLSRYSMEITNDPTFAVAMNPSMGSVLFASSFAILVVRGGTYGVDVINRVLVLGLIASFVGLVSSALPHVEVSNLSYHRANWDVVYPNVISVGILSLGAQNVVPTMLRYLNNDPMRTRRAILIGSLMPLILYAIWEAISLGVIDASNDSTSALLGGGRVVGGDGTTFESDYLVGVFSFCAIGSSMAGASVSLIDFFQDGMNNIMTPLSKEEDDSSSLGLSSSSLSRNKDVSTMSLGDIPKSRTLAAALALGPPVFLAYAFPNLFLVALEEAGLLGAVSLYGIIPAISILSLRRNDSSSSEEEVATGPRADMPGRLGGGDVTLIALVVISTMSSSPKTPPKMGIKEYYLICYNALCCLGWSYVLALGVPSLYHAFAYALSNGSSSYADAMRYAGSVMYYSNPKTAGYSNDPNDVGLALVLTVVQSMAIGEIAHAVAGLVRSPIFVTVLQVGSRIAALHFVNSSPRAQAHWGAALMILSWALVEVPRYLFYVAAIVSGDATKGTPYPLFWLRYSLFAILYPTGIAGELSVFINSSRCPVYLSMFGPEYENVMYWSAMIFPIIYVPGALPMILNMVGNRKRAFRNRFARPPPPPRGLVWPVTDVASGNRSSTDTSKSILAAAMRVVDPESADAVLAERKWRFGYVKHLVNMVERQCRSPEDALKIARAGLDAAYETFQFVSKDGTTTTSFAEAMSAKNDAKFYTGYVKGELTAPSKADRKLEISYKGRKISGDELREQVGKWVEYGTIEPSAGDAIILCSVNPGWIDLSDRYFVLLGAGSAMGPLEVLLSLGANVVAIDLDRPFIWKRLIESAKNSYGSITFPMTKEQGKCVDDDEVYACSGCNLFTETPIVRDWLVDLYPGKAFTIGSYAYLNGALHVQVSLAMDAICRDLCARRKGGKTSLAYLCTPTDLHLVPKEAHDAAASRYADYSRRPFCMLMKLLGGKKVLRKNVRDPVSGTGGEFYYVNGISVAQGPNYALAKRMQHWRAVVARDEGHVVSSNVAPSTSTASVTQNRTFAWAYEGMPYFAPYEIFAPETSKSVMIAILFHDLNNPGGVANPKTRLANPNQLFSYGSFHGGVWRCAYEIDSIGECSVLIYFARVAAPCALAFGGLGIAFGAKYFGFV</sequence>
<keyword evidence="14" id="KW-0275">Fatty acid biosynthesis</keyword>
<comment type="similarity">
    <text evidence="3">Belongs to the very long-chain fatty acids dehydratase HACD family.</text>
</comment>
<comment type="caution">
    <text evidence="17">The sequence shown here is derived from an EMBL/GenBank/DDBJ whole genome shotgun (WGS) entry which is preliminary data.</text>
</comment>
<evidence type="ECO:0000256" key="9">
    <source>
        <dbReference type="ARBA" id="ARBA00022692"/>
    </source>
</evidence>
<feature type="transmembrane region" description="Helical" evidence="16">
    <location>
        <begin position="334"/>
        <end position="356"/>
    </location>
</feature>
<dbReference type="GO" id="GO:0102158">
    <property type="term" value="F:very-long-chain (3R)-3-hydroxyacyl-CoA dehydratase activity"/>
    <property type="evidence" value="ECO:0007669"/>
    <property type="project" value="UniProtKB-EC"/>
</dbReference>
<evidence type="ECO:0000256" key="15">
    <source>
        <dbReference type="ARBA" id="ARBA00023239"/>
    </source>
</evidence>
<feature type="transmembrane region" description="Helical" evidence="16">
    <location>
        <begin position="68"/>
        <end position="86"/>
    </location>
</feature>
<feature type="transmembrane region" description="Helical" evidence="16">
    <location>
        <begin position="6"/>
        <end position="27"/>
    </location>
</feature>
<evidence type="ECO:0000256" key="13">
    <source>
        <dbReference type="ARBA" id="ARBA00023136"/>
    </source>
</evidence>
<evidence type="ECO:0000256" key="14">
    <source>
        <dbReference type="ARBA" id="ARBA00023160"/>
    </source>
</evidence>
<keyword evidence="15" id="KW-0456">Lyase</keyword>
<feature type="transmembrane region" description="Helical" evidence="16">
    <location>
        <begin position="362"/>
        <end position="382"/>
    </location>
</feature>
<keyword evidence="13 16" id="KW-0472">Membrane</keyword>
<feature type="transmembrane region" description="Helical" evidence="16">
    <location>
        <begin position="598"/>
        <end position="621"/>
    </location>
</feature>
<evidence type="ECO:0000313" key="17">
    <source>
        <dbReference type="EMBL" id="KAL3806225.1"/>
    </source>
</evidence>
<evidence type="ECO:0000256" key="6">
    <source>
        <dbReference type="ARBA" id="ARBA00022475"/>
    </source>
</evidence>
<dbReference type="InterPro" id="IPR018227">
    <property type="entry name" value="Amino_acid_transport_2"/>
</dbReference>
<feature type="transmembrane region" description="Helical" evidence="16">
    <location>
        <begin position="562"/>
        <end position="586"/>
    </location>
</feature>